<dbReference type="AlphaFoldDB" id="D2Q525"/>
<evidence type="ECO:0000256" key="3">
    <source>
        <dbReference type="ARBA" id="ARBA00023163"/>
    </source>
</evidence>
<reference evidence="6 7" key="2">
    <citation type="journal article" date="2010" name="Stand. Genomic Sci.">
        <title>Complete genome sequence of Kribbella flavida type strain (IFO 14399).</title>
        <authorList>
            <person name="Pukall R."/>
            <person name="Lapidus A."/>
            <person name="Glavina Del Rio T."/>
            <person name="Copeland A."/>
            <person name="Tice H."/>
            <person name="Cheng J.-F."/>
            <person name="Lucas S."/>
            <person name="Chen F."/>
            <person name="Nolan M."/>
            <person name="LaButti K."/>
            <person name="Pati A."/>
            <person name="Ivanova N."/>
            <person name="Mavrommatis K."/>
            <person name="Mikhailova N."/>
            <person name="Pitluck S."/>
            <person name="Bruce D."/>
            <person name="Goodwin L."/>
            <person name="Land M."/>
            <person name="Hauser L."/>
            <person name="Chang Y.-J."/>
            <person name="Jeffries C.D."/>
            <person name="Chen A."/>
            <person name="Palaniappan K."/>
            <person name="Chain P."/>
            <person name="Rohde M."/>
            <person name="Goeker M."/>
            <person name="Bristow J."/>
            <person name="Eisen J.A."/>
            <person name="Markowitz V."/>
            <person name="Hugenholtz P."/>
            <person name="Kyrpides N.C."/>
            <person name="Klenk H.-P."/>
            <person name="Brettin T."/>
        </authorList>
    </citation>
    <scope>NUCLEOTIDE SEQUENCE [LARGE SCALE GENOMIC DNA]</scope>
    <source>
        <strain evidence="7">DSM 17836 / JCM 10339 / NBRC 14399</strain>
    </source>
</reference>
<dbReference type="SMART" id="SM00354">
    <property type="entry name" value="HTH_LACI"/>
    <property type="match status" value="1"/>
</dbReference>
<dbReference type="PRINTS" id="PR00036">
    <property type="entry name" value="HTHLACI"/>
</dbReference>
<dbReference type="KEGG" id="kfl:Kfla_7048"/>
<dbReference type="Gene3D" id="1.10.260.40">
    <property type="entry name" value="lambda repressor-like DNA-binding domains"/>
    <property type="match status" value="1"/>
</dbReference>
<sequence>MPRRVTVRDIAAETGVSIATVSRVLNHSASVAPATRDLVEQAVERLGATAPGPRGGTPKPAAGAVYVRCPYLLTDYFGLIVSSIAETLDRHGRQLVLNAGQGAASAPVLSQLAAGRSSAGYGGRRSVGTDENSPAEPGQTVQPAVGGAILILPPESSEELVRLRARRFPFVVVDPRTPLPRDIAAVSAAHFSGARQVTAHLAELGHRRIGVIAGPREWLASDARLSGHAAALADAGSLPDPALVRFVEPTTEWGYRAAGELLDLPERPTALVAFNDKAAVGALRAAVERGLSIPGDLSVAGFDDIDLSRATSPLLTTVRQPLQEMGRMAVSLLIRLLDRHELEALHVELATELVIRDSTGPAPGAA</sequence>
<evidence type="ECO:0000256" key="2">
    <source>
        <dbReference type="ARBA" id="ARBA00023125"/>
    </source>
</evidence>
<dbReference type="OrthoDB" id="3510266at2"/>
<dbReference type="STRING" id="479435.Kfla_7048"/>
<evidence type="ECO:0000256" key="4">
    <source>
        <dbReference type="SAM" id="MobiDB-lite"/>
    </source>
</evidence>
<reference evidence="7" key="1">
    <citation type="submission" date="2009-09" db="EMBL/GenBank/DDBJ databases">
        <title>The complete genome of Kribbella flavida DSM 17836.</title>
        <authorList>
            <consortium name="US DOE Joint Genome Institute (JGI-PGF)"/>
            <person name="Lucas S."/>
            <person name="Copeland A."/>
            <person name="Lapidus A."/>
            <person name="Glavina del Rio T."/>
            <person name="Dalin E."/>
            <person name="Tice H."/>
            <person name="Bruce D."/>
            <person name="Goodwin L."/>
            <person name="Pitluck S."/>
            <person name="Kyrpides N."/>
            <person name="Mavromatis K."/>
            <person name="Ivanova N."/>
            <person name="Saunders E."/>
            <person name="Brettin T."/>
            <person name="Detter J.C."/>
            <person name="Han C."/>
            <person name="Larimer F."/>
            <person name="Land M."/>
            <person name="Hauser L."/>
            <person name="Markowitz V."/>
            <person name="Cheng J.-F."/>
            <person name="Hugenholtz P."/>
            <person name="Woyke T."/>
            <person name="Wu D."/>
            <person name="Pukall R."/>
            <person name="Klenk H.-P."/>
            <person name="Eisen J.A."/>
        </authorList>
    </citation>
    <scope>NUCLEOTIDE SEQUENCE [LARGE SCALE GENOMIC DNA]</scope>
    <source>
        <strain evidence="7">DSM 17836 / JCM 10339 / NBRC 14399</strain>
    </source>
</reference>
<feature type="region of interest" description="Disordered" evidence="4">
    <location>
        <begin position="120"/>
        <end position="140"/>
    </location>
</feature>
<protein>
    <submittedName>
        <fullName evidence="6">Transcriptional regulator, LacI family</fullName>
    </submittedName>
</protein>
<keyword evidence="3" id="KW-0804">Transcription</keyword>
<dbReference type="InterPro" id="IPR046335">
    <property type="entry name" value="LacI/GalR-like_sensor"/>
</dbReference>
<accession>D2Q525</accession>
<dbReference type="RefSeq" id="WP_012924588.1">
    <property type="nucleotide sequence ID" value="NC_013729.1"/>
</dbReference>
<dbReference type="SUPFAM" id="SSF47413">
    <property type="entry name" value="lambda repressor-like DNA-binding domains"/>
    <property type="match status" value="1"/>
</dbReference>
<feature type="domain" description="HTH lacI-type" evidence="5">
    <location>
        <begin position="5"/>
        <end position="47"/>
    </location>
</feature>
<dbReference type="Pfam" id="PF00356">
    <property type="entry name" value="LacI"/>
    <property type="match status" value="1"/>
</dbReference>
<dbReference type="InterPro" id="IPR028082">
    <property type="entry name" value="Peripla_BP_I"/>
</dbReference>
<dbReference type="PANTHER" id="PTHR30146">
    <property type="entry name" value="LACI-RELATED TRANSCRIPTIONAL REPRESSOR"/>
    <property type="match status" value="1"/>
</dbReference>
<dbReference type="InterPro" id="IPR000843">
    <property type="entry name" value="HTH_LacI"/>
</dbReference>
<dbReference type="PANTHER" id="PTHR30146:SF153">
    <property type="entry name" value="LACTOSE OPERON REPRESSOR"/>
    <property type="match status" value="1"/>
</dbReference>
<proteinExistence type="predicted"/>
<evidence type="ECO:0000256" key="1">
    <source>
        <dbReference type="ARBA" id="ARBA00023015"/>
    </source>
</evidence>
<keyword evidence="2" id="KW-0238">DNA-binding</keyword>
<dbReference type="PROSITE" id="PS50932">
    <property type="entry name" value="HTH_LACI_2"/>
    <property type="match status" value="1"/>
</dbReference>
<dbReference type="InterPro" id="IPR010982">
    <property type="entry name" value="Lambda_DNA-bd_dom_sf"/>
</dbReference>
<dbReference type="HOGENOM" id="CLU_037628_6_1_11"/>
<dbReference type="Gene3D" id="3.40.50.2300">
    <property type="match status" value="2"/>
</dbReference>
<name>D2Q525_KRIFD</name>
<dbReference type="GO" id="GO:0000976">
    <property type="term" value="F:transcription cis-regulatory region binding"/>
    <property type="evidence" value="ECO:0007669"/>
    <property type="project" value="TreeGrafter"/>
</dbReference>
<dbReference type="PROSITE" id="PS00356">
    <property type="entry name" value="HTH_LACI_1"/>
    <property type="match status" value="1"/>
</dbReference>
<dbReference type="eggNOG" id="COG1609">
    <property type="taxonomic scope" value="Bacteria"/>
</dbReference>
<keyword evidence="1" id="KW-0805">Transcription regulation</keyword>
<organism evidence="6 7">
    <name type="scientific">Kribbella flavida (strain DSM 17836 / JCM 10339 / NBRC 14399)</name>
    <dbReference type="NCBI Taxonomy" id="479435"/>
    <lineage>
        <taxon>Bacteria</taxon>
        <taxon>Bacillati</taxon>
        <taxon>Actinomycetota</taxon>
        <taxon>Actinomycetes</taxon>
        <taxon>Propionibacteriales</taxon>
        <taxon>Kribbellaceae</taxon>
        <taxon>Kribbella</taxon>
    </lineage>
</organism>
<evidence type="ECO:0000259" key="5">
    <source>
        <dbReference type="PROSITE" id="PS50932"/>
    </source>
</evidence>
<dbReference type="SUPFAM" id="SSF53822">
    <property type="entry name" value="Periplasmic binding protein-like I"/>
    <property type="match status" value="1"/>
</dbReference>
<dbReference type="Pfam" id="PF13377">
    <property type="entry name" value="Peripla_BP_3"/>
    <property type="match status" value="1"/>
</dbReference>
<dbReference type="Proteomes" id="UP000007967">
    <property type="component" value="Chromosome"/>
</dbReference>
<gene>
    <name evidence="6" type="ordered locus">Kfla_7048</name>
</gene>
<evidence type="ECO:0000313" key="6">
    <source>
        <dbReference type="EMBL" id="ADB36036.1"/>
    </source>
</evidence>
<dbReference type="EMBL" id="CP001736">
    <property type="protein sequence ID" value="ADB36036.1"/>
    <property type="molecule type" value="Genomic_DNA"/>
</dbReference>
<evidence type="ECO:0000313" key="7">
    <source>
        <dbReference type="Proteomes" id="UP000007967"/>
    </source>
</evidence>
<keyword evidence="7" id="KW-1185">Reference proteome</keyword>
<dbReference type="CDD" id="cd01392">
    <property type="entry name" value="HTH_LacI"/>
    <property type="match status" value="1"/>
</dbReference>
<dbReference type="GO" id="GO:0003700">
    <property type="term" value="F:DNA-binding transcription factor activity"/>
    <property type="evidence" value="ECO:0007669"/>
    <property type="project" value="TreeGrafter"/>
</dbReference>